<dbReference type="EMBL" id="ON970568">
    <property type="protein sequence ID" value="UVK59077.1"/>
    <property type="molecule type" value="Genomic_DNA"/>
</dbReference>
<gene>
    <name evidence="2" type="primary">62</name>
    <name evidence="2" type="ORF">SEA_CEN1621_62</name>
</gene>
<evidence type="ECO:0000313" key="2">
    <source>
        <dbReference type="EMBL" id="UVK59077.1"/>
    </source>
</evidence>
<evidence type="ECO:0000256" key="1">
    <source>
        <dbReference type="SAM" id="MobiDB-lite"/>
    </source>
</evidence>
<reference evidence="2" key="1">
    <citation type="submission" date="2022-07" db="EMBL/GenBank/DDBJ databases">
        <authorList>
            <person name="Torres-Arroyo K.M."/>
            <person name="Cardona-Perez A.V."/>
            <person name="Cruz-Vazquez C.O."/>
            <person name="Davila-Rivera B.E."/>
            <person name="Flores-Rivera E.M."/>
            <person name="Morales-Rodriguez J."/>
            <person name="Ramirez-Renta G.M."/>
            <person name="Ramos-Rodriguez C.M."/>
            <person name="Rodriguez-Rivera J.M."/>
            <person name="Toledo-Marrero N."/>
            <person name="Velazquez-Nunez L.D."/>
            <person name="Velez-Alicea A.S."/>
            <person name="Vazquez E."/>
            <person name="Balish M.F."/>
            <person name="Garlena R.A."/>
            <person name="Russell D.A."/>
            <person name="Jacobs-Sera D."/>
            <person name="Hatfull G.F."/>
        </authorList>
    </citation>
    <scope>NUCLEOTIDE SEQUENCE</scope>
</reference>
<accession>A0A9E7TQV4</accession>
<keyword evidence="3" id="KW-1185">Reference proteome</keyword>
<name>A0A9E7TQV4_9CAUD</name>
<protein>
    <submittedName>
        <fullName evidence="2">Uncharacterized protein</fullName>
    </submittedName>
</protein>
<organism evidence="2 3">
    <name type="scientific">Microbacterium phage Cen1621</name>
    <dbReference type="NCBI Taxonomy" id="2965191"/>
    <lineage>
        <taxon>Viruses</taxon>
        <taxon>Duplodnaviria</taxon>
        <taxon>Heunggongvirae</taxon>
        <taxon>Uroviricota</taxon>
        <taxon>Caudoviricetes</taxon>
        <taxon>Casidaviridae</taxon>
        <taxon>Cenunavirus</taxon>
        <taxon>Cenunavirus Cen1621</taxon>
    </lineage>
</organism>
<feature type="region of interest" description="Disordered" evidence="1">
    <location>
        <begin position="1"/>
        <end position="28"/>
    </location>
</feature>
<feature type="compositionally biased region" description="Low complexity" evidence="1">
    <location>
        <begin position="12"/>
        <end position="24"/>
    </location>
</feature>
<proteinExistence type="predicted"/>
<sequence length="144" mass="15864">MSAPTSLRDYARTLTGPTPTTRMRPLPRRELPGDRLRLARARVEEVANRADLATLSEARIRELLATLRLGDLRVLLAATAPHPATGQLPPEQLASAQTTAARYRSDRDEAWQALNAIRAEVGYETTPDASENAIRRILDEAGIQ</sequence>
<dbReference type="Proteomes" id="UP001058660">
    <property type="component" value="Segment"/>
</dbReference>
<evidence type="ECO:0000313" key="3">
    <source>
        <dbReference type="Proteomes" id="UP001058660"/>
    </source>
</evidence>